<feature type="region of interest" description="Disordered" evidence="3">
    <location>
        <begin position="391"/>
        <end position="410"/>
    </location>
</feature>
<dbReference type="GO" id="GO:0005737">
    <property type="term" value="C:cytoplasm"/>
    <property type="evidence" value="ECO:0007669"/>
    <property type="project" value="TreeGrafter"/>
</dbReference>
<dbReference type="PANTHER" id="PTHR10627">
    <property type="entry name" value="SCP160"/>
    <property type="match status" value="1"/>
</dbReference>
<evidence type="ECO:0000256" key="3">
    <source>
        <dbReference type="SAM" id="MobiDB-lite"/>
    </source>
</evidence>
<dbReference type="Pfam" id="PF22985">
    <property type="entry name" value="KH_BICC1"/>
    <property type="match status" value="2"/>
</dbReference>
<dbReference type="Gene3D" id="3.30.310.270">
    <property type="match status" value="2"/>
</dbReference>
<dbReference type="PANTHER" id="PTHR10627:SF59">
    <property type="entry name" value="BICAUDAL C HOMOLOG 2"/>
    <property type="match status" value="1"/>
</dbReference>
<dbReference type="InterPro" id="IPR004087">
    <property type="entry name" value="KH_dom"/>
</dbReference>
<dbReference type="GeneTree" id="ENSGT00940000166070"/>
<feature type="domain" description="K Homology" evidence="4">
    <location>
        <begin position="79"/>
        <end position="145"/>
    </location>
</feature>
<dbReference type="STRING" id="62062.ENSHHUP00000005096"/>
<keyword evidence="2" id="KW-0694">RNA-binding</keyword>
<evidence type="ECO:0000259" key="4">
    <source>
        <dbReference type="SMART" id="SM00322"/>
    </source>
</evidence>
<dbReference type="PROSITE" id="PS50084">
    <property type="entry name" value="KH_TYPE_1"/>
    <property type="match status" value="1"/>
</dbReference>
<sequence>LGKCLIDTNKALTSNPEPCVWIICCCLDVYMFVMRETNSQVKCPSKLKIGAKSKKYPHVKVEGKHGNVLVAKKKILVKPTSSPEMDVAHTENSHVIGKWDGNIKKVMEITSCLIHFPDYNRHNVSISGPVQGVEAARKRIRDLQPLVLTFDLPVTLVPKALLDAVSPVIQQVAQALGISVSFRAQPRQQLWSEDCRAKAVCVLMELMLRGRGWGSWRSHEGGHHPAGSSAVMHQTQTQTVLPEVSAPQNPPSLLIQGSPDRVCLARQQLMDCLPVCLMFDMHEDREVDPRKLAQIIQSLGVFVSIKPKVKQTANSVVVDGLERNISKLYEARRLLLGLHSSEVAMTTKMNSDPMLVSNGLTNYWLNMLLQQLRLTNPGSVPAPESLIGALSQTKPHPSPPPGLTLPSEGMRMGLKGTESRQLEKVWRDYHQITESIPVGLLTTKISSVLFPSRTHQSQNNLTAFPPLFTSFIPLFILSQDYDYEIKKLLATKAMHRKSVVTEVRTPTDTWSGLGFSKSIPASAVKELRNINQGPSELEGKSVERHDRQGSSSSSPSPSSSFSSSPSNFSSSFSTSSFPGMSTVMALTGSQRSPSPQPTDDLPELLSQLGLGKYIDVFQQQEIDFQTFLTLRTMLLAVSDLNKNKRKRSETPAGKPGYLEGGASGQLTQIMDEDTAAQSNHW</sequence>
<reference evidence="5" key="3">
    <citation type="submission" date="2025-09" db="UniProtKB">
        <authorList>
            <consortium name="Ensembl"/>
        </authorList>
    </citation>
    <scope>IDENTIFICATION</scope>
</reference>
<proteinExistence type="predicted"/>
<accession>A0A4W5JZD4</accession>
<dbReference type="Pfam" id="PF24234">
    <property type="entry name" value="KH_BICC1_1st"/>
    <property type="match status" value="1"/>
</dbReference>
<dbReference type="InterPro" id="IPR036612">
    <property type="entry name" value="KH_dom_type_1_sf"/>
</dbReference>
<dbReference type="SMART" id="SM00322">
    <property type="entry name" value="KH"/>
    <property type="match status" value="1"/>
</dbReference>
<evidence type="ECO:0000256" key="1">
    <source>
        <dbReference type="ARBA" id="ARBA00022737"/>
    </source>
</evidence>
<organism evidence="5 6">
    <name type="scientific">Hucho hucho</name>
    <name type="common">huchen</name>
    <dbReference type="NCBI Taxonomy" id="62062"/>
    <lineage>
        <taxon>Eukaryota</taxon>
        <taxon>Metazoa</taxon>
        <taxon>Chordata</taxon>
        <taxon>Craniata</taxon>
        <taxon>Vertebrata</taxon>
        <taxon>Euteleostomi</taxon>
        <taxon>Actinopterygii</taxon>
        <taxon>Neopterygii</taxon>
        <taxon>Teleostei</taxon>
        <taxon>Protacanthopterygii</taxon>
        <taxon>Salmoniformes</taxon>
        <taxon>Salmonidae</taxon>
        <taxon>Salmoninae</taxon>
        <taxon>Hucho</taxon>
    </lineage>
</organism>
<dbReference type="GO" id="GO:0003723">
    <property type="term" value="F:RNA binding"/>
    <property type="evidence" value="ECO:0007669"/>
    <property type="project" value="UniProtKB-UniRule"/>
</dbReference>
<feature type="compositionally biased region" description="Low complexity" evidence="3">
    <location>
        <begin position="550"/>
        <end position="565"/>
    </location>
</feature>
<dbReference type="Gene3D" id="1.10.150.50">
    <property type="entry name" value="Transcription Factor, Ets-1"/>
    <property type="match status" value="1"/>
</dbReference>
<feature type="region of interest" description="Disordered" evidence="3">
    <location>
        <begin position="530"/>
        <end position="565"/>
    </location>
</feature>
<dbReference type="AlphaFoldDB" id="A0A4W5JZD4"/>
<feature type="region of interest" description="Disordered" evidence="3">
    <location>
        <begin position="642"/>
        <end position="681"/>
    </location>
</feature>
<dbReference type="Pfam" id="PF00013">
    <property type="entry name" value="KH_1"/>
    <property type="match status" value="1"/>
</dbReference>
<dbReference type="InterPro" id="IPR004088">
    <property type="entry name" value="KH_dom_type_1"/>
</dbReference>
<dbReference type="InterPro" id="IPR054727">
    <property type="entry name" value="BICC1_KH"/>
</dbReference>
<dbReference type="InterPro" id="IPR047549">
    <property type="entry name" value="BICC1_KH-I_rpt1"/>
</dbReference>
<protein>
    <submittedName>
        <fullName evidence="5">Bicaudal C homolog 2</fullName>
    </submittedName>
</protein>
<dbReference type="Ensembl" id="ENSHHUT00000005262.1">
    <property type="protein sequence ID" value="ENSHHUP00000005096.1"/>
    <property type="gene ID" value="ENSHHUG00000003104.1"/>
</dbReference>
<evidence type="ECO:0000313" key="6">
    <source>
        <dbReference type="Proteomes" id="UP000314982"/>
    </source>
</evidence>
<feature type="compositionally biased region" description="Basic and acidic residues" evidence="3">
    <location>
        <begin position="537"/>
        <end position="548"/>
    </location>
</feature>
<keyword evidence="6" id="KW-1185">Reference proteome</keyword>
<keyword evidence="1" id="KW-0677">Repeat</keyword>
<reference evidence="5" key="2">
    <citation type="submission" date="2025-08" db="UniProtKB">
        <authorList>
            <consortium name="Ensembl"/>
        </authorList>
    </citation>
    <scope>IDENTIFICATION</scope>
</reference>
<name>A0A4W5JZD4_9TELE</name>
<dbReference type="Proteomes" id="UP000314982">
    <property type="component" value="Unassembled WGS sequence"/>
</dbReference>
<evidence type="ECO:0000256" key="2">
    <source>
        <dbReference type="PROSITE-ProRule" id="PRU00117"/>
    </source>
</evidence>
<dbReference type="InterPro" id="IPR013761">
    <property type="entry name" value="SAM/pointed_sf"/>
</dbReference>
<dbReference type="SUPFAM" id="SSF54791">
    <property type="entry name" value="Eukaryotic type KH-domain (KH-domain type I)"/>
    <property type="match status" value="1"/>
</dbReference>
<evidence type="ECO:0000313" key="5">
    <source>
        <dbReference type="Ensembl" id="ENSHHUP00000005096.1"/>
    </source>
</evidence>
<reference evidence="6" key="1">
    <citation type="submission" date="2018-06" db="EMBL/GenBank/DDBJ databases">
        <title>Genome assembly of Danube salmon.</title>
        <authorList>
            <person name="Macqueen D.J."/>
            <person name="Gundappa M.K."/>
        </authorList>
    </citation>
    <scope>NUCLEOTIDE SEQUENCE [LARGE SCALE GENOMIC DNA]</scope>
</reference>